<name>A0ABR6RHC0_9BURK</name>
<dbReference type="PANTHER" id="PTHR36234:SF5">
    <property type="entry name" value="LYSYL ENDOPEPTIDASE"/>
    <property type="match status" value="1"/>
</dbReference>
<dbReference type="PROSITE" id="PS51257">
    <property type="entry name" value="PROKAR_LIPOPROTEIN"/>
    <property type="match status" value="1"/>
</dbReference>
<dbReference type="InterPro" id="IPR009003">
    <property type="entry name" value="Peptidase_S1_PA"/>
</dbReference>
<evidence type="ECO:0000313" key="4">
    <source>
        <dbReference type="Proteomes" id="UP000562492"/>
    </source>
</evidence>
<feature type="region of interest" description="Disordered" evidence="1">
    <location>
        <begin position="26"/>
        <end position="46"/>
    </location>
</feature>
<protein>
    <submittedName>
        <fullName evidence="3">V8-like Glu-specific endopeptidase</fullName>
    </submittedName>
</protein>
<dbReference type="Proteomes" id="UP000562492">
    <property type="component" value="Unassembled WGS sequence"/>
</dbReference>
<feature type="compositionally biased region" description="Low complexity" evidence="1">
    <location>
        <begin position="37"/>
        <end position="46"/>
    </location>
</feature>
<dbReference type="Gene3D" id="2.40.10.10">
    <property type="entry name" value="Trypsin-like serine proteases"/>
    <property type="match status" value="2"/>
</dbReference>
<comment type="caution">
    <text evidence="3">The sequence shown here is derived from an EMBL/GenBank/DDBJ whole genome shotgun (WGS) entry which is preliminary data.</text>
</comment>
<dbReference type="EMBL" id="JACHKZ010000014">
    <property type="protein sequence ID" value="MBB6578424.1"/>
    <property type="molecule type" value="Genomic_DNA"/>
</dbReference>
<feature type="chain" id="PRO_5046935978" evidence="2">
    <location>
        <begin position="25"/>
        <end position="493"/>
    </location>
</feature>
<gene>
    <name evidence="3" type="ORF">HNP33_002506</name>
</gene>
<proteinExistence type="predicted"/>
<organism evidence="3 4">
    <name type="scientific">Comamonas odontotermitis</name>
    <dbReference type="NCBI Taxonomy" id="379895"/>
    <lineage>
        <taxon>Bacteria</taxon>
        <taxon>Pseudomonadati</taxon>
        <taxon>Pseudomonadota</taxon>
        <taxon>Betaproteobacteria</taxon>
        <taxon>Burkholderiales</taxon>
        <taxon>Comamonadaceae</taxon>
        <taxon>Comamonas</taxon>
    </lineage>
</organism>
<dbReference type="PANTHER" id="PTHR36234">
    <property type="entry name" value="LYSYL ENDOPEPTIDASE"/>
    <property type="match status" value="1"/>
</dbReference>
<dbReference type="RefSeq" id="WP_184708865.1">
    <property type="nucleotide sequence ID" value="NZ_JACHKZ010000014.1"/>
</dbReference>
<keyword evidence="4" id="KW-1185">Reference proteome</keyword>
<evidence type="ECO:0000313" key="3">
    <source>
        <dbReference type="EMBL" id="MBB6578424.1"/>
    </source>
</evidence>
<sequence length="493" mass="50784">MKNSKHAIRGLAWACGIAAAMAVAGCGGGSSSDDDNGGNPTTPTSPTAFVLDSIVLPGSKAKAEAQVQPLGVTLRSTRIVLPQLDTTKSEQAGLGKPAMQIGVPRAVAQTTSVAKTQAALQWQPLPDGRTAAAVHIASEGAYGLRMGVVVGGLPDAAQLRIYSDEHPDAVVQVSGASVNALLAQNHKAGESGQAADTWWTPDVGAGNATLEVVLPAGTAADAVRIAIPSVSHIYQNLSLPTEAELADVTKAQQAGACNLDANCTSNYQLERNAVARMTFVAADGISYLCTGTLVNNTKKDYTPYFLTANHCISTQTSASTLQTNWFYRSSSCNSGIPGTFASRNGGATLLYATASTDSSFLKLNDTPPAGVTLAGWDARNNAKEGASIYGLHHPSGDLLKYSVGSINGFTNCVSTGGTGVSCSPGDAQSNFYSVRWSQGVTEGGSSGSALFNDGRVIGTLYGGSSSCKAPNAADSYGRFDKVFNSNIWSWLAG</sequence>
<feature type="signal peptide" evidence="2">
    <location>
        <begin position="1"/>
        <end position="24"/>
    </location>
</feature>
<dbReference type="Pfam" id="PF13365">
    <property type="entry name" value="Trypsin_2"/>
    <property type="match status" value="1"/>
</dbReference>
<evidence type="ECO:0000256" key="1">
    <source>
        <dbReference type="SAM" id="MobiDB-lite"/>
    </source>
</evidence>
<dbReference type="SUPFAM" id="SSF50494">
    <property type="entry name" value="Trypsin-like serine proteases"/>
    <property type="match status" value="1"/>
</dbReference>
<reference evidence="3 4" key="1">
    <citation type="submission" date="2020-08" db="EMBL/GenBank/DDBJ databases">
        <title>Functional genomics of gut bacteria from endangered species of beetles.</title>
        <authorList>
            <person name="Carlos-Shanley C."/>
        </authorList>
    </citation>
    <scope>NUCLEOTIDE SEQUENCE [LARGE SCALE GENOMIC DNA]</scope>
    <source>
        <strain evidence="3 4">S00124</strain>
    </source>
</reference>
<keyword evidence="2" id="KW-0732">Signal</keyword>
<dbReference type="InterPro" id="IPR043504">
    <property type="entry name" value="Peptidase_S1_PA_chymotrypsin"/>
</dbReference>
<accession>A0ABR6RHC0</accession>
<evidence type="ECO:0000256" key="2">
    <source>
        <dbReference type="SAM" id="SignalP"/>
    </source>
</evidence>